<dbReference type="InterPro" id="IPR014284">
    <property type="entry name" value="RNA_pol_sigma-70_dom"/>
</dbReference>
<accession>A0A1I2AR69</accession>
<dbReference type="Pfam" id="PF04542">
    <property type="entry name" value="Sigma70_r2"/>
    <property type="match status" value="1"/>
</dbReference>
<dbReference type="InterPro" id="IPR007627">
    <property type="entry name" value="RNA_pol_sigma70_r2"/>
</dbReference>
<dbReference type="STRING" id="54.SAMN02745121_04330"/>
<dbReference type="InterPro" id="IPR013324">
    <property type="entry name" value="RNA_pol_sigma_r3/r4-like"/>
</dbReference>
<protein>
    <recommendedName>
        <fullName evidence="6">RNA polymerase sigma factor</fullName>
    </recommendedName>
</protein>
<dbReference type="EMBL" id="FOMX01000014">
    <property type="protein sequence ID" value="SFE46494.1"/>
    <property type="molecule type" value="Genomic_DNA"/>
</dbReference>
<feature type="region of interest" description="Disordered" evidence="7">
    <location>
        <begin position="244"/>
        <end position="283"/>
    </location>
</feature>
<dbReference type="Proteomes" id="UP000199400">
    <property type="component" value="Unassembled WGS sequence"/>
</dbReference>
<evidence type="ECO:0000259" key="8">
    <source>
        <dbReference type="Pfam" id="PF04542"/>
    </source>
</evidence>
<name>A0A1I2AR69_9BACT</name>
<dbReference type="SUPFAM" id="SSF88659">
    <property type="entry name" value="Sigma3 and sigma4 domains of RNA polymerase sigma factors"/>
    <property type="match status" value="1"/>
</dbReference>
<dbReference type="InterPro" id="IPR000838">
    <property type="entry name" value="RNA_pol_sigma70_ECF_CS"/>
</dbReference>
<comment type="similarity">
    <text evidence="1 6">Belongs to the sigma-70 factor family. ECF subfamily.</text>
</comment>
<evidence type="ECO:0000256" key="4">
    <source>
        <dbReference type="ARBA" id="ARBA00023125"/>
    </source>
</evidence>
<dbReference type="OrthoDB" id="4184921at2"/>
<proteinExistence type="inferred from homology"/>
<keyword evidence="11" id="KW-1185">Reference proteome</keyword>
<feature type="domain" description="RNA polymerase sigma factor 70 region 4 type 2" evidence="9">
    <location>
        <begin position="114"/>
        <end position="166"/>
    </location>
</feature>
<dbReference type="Pfam" id="PF08281">
    <property type="entry name" value="Sigma70_r4_2"/>
    <property type="match status" value="1"/>
</dbReference>
<dbReference type="InterPro" id="IPR039425">
    <property type="entry name" value="RNA_pol_sigma-70-like"/>
</dbReference>
<evidence type="ECO:0000256" key="2">
    <source>
        <dbReference type="ARBA" id="ARBA00023015"/>
    </source>
</evidence>
<evidence type="ECO:0000256" key="3">
    <source>
        <dbReference type="ARBA" id="ARBA00023082"/>
    </source>
</evidence>
<evidence type="ECO:0000313" key="10">
    <source>
        <dbReference type="EMBL" id="SFE46494.1"/>
    </source>
</evidence>
<keyword evidence="4 6" id="KW-0238">DNA-binding</keyword>
<dbReference type="GO" id="GO:0016987">
    <property type="term" value="F:sigma factor activity"/>
    <property type="evidence" value="ECO:0007669"/>
    <property type="project" value="UniProtKB-KW"/>
</dbReference>
<dbReference type="Gene3D" id="1.10.10.10">
    <property type="entry name" value="Winged helix-like DNA-binding domain superfamily/Winged helix DNA-binding domain"/>
    <property type="match status" value="1"/>
</dbReference>
<organism evidence="10 11">
    <name type="scientific">Nannocystis exedens</name>
    <dbReference type="NCBI Taxonomy" id="54"/>
    <lineage>
        <taxon>Bacteria</taxon>
        <taxon>Pseudomonadati</taxon>
        <taxon>Myxococcota</taxon>
        <taxon>Polyangia</taxon>
        <taxon>Nannocystales</taxon>
        <taxon>Nannocystaceae</taxon>
        <taxon>Nannocystis</taxon>
    </lineage>
</organism>
<dbReference type="AlphaFoldDB" id="A0A1I2AR69"/>
<evidence type="ECO:0000256" key="1">
    <source>
        <dbReference type="ARBA" id="ARBA00010641"/>
    </source>
</evidence>
<evidence type="ECO:0000256" key="6">
    <source>
        <dbReference type="RuleBase" id="RU000716"/>
    </source>
</evidence>
<sequence length="402" mass="42967">MTPRETAHDEEPRLRRFQALYRAEFAFVWSAAQHFGVSAGAVDDVVQEVFLTAYRRLDQLHFEVSPRAWLFGVTRRVAFRHRRGAARLARRHAAFAELARPQAAAPQQRHDDAQLLTRVLGELADGTRTVWEMTELLGMSAPEIASELGLPLNTVYSRLRLARQQLQALVAADRLDSLRDATRQRQAPPREAESRTWGLMLPVLGKSSAAVGLTAWVSTQTAAATTMIVAGAATVGLVVAREPARAADRPPPAASAPVVAAAKEPASAPEPAPPSEPPVVPVQVPKDMAQKPSATSVTSVRQPAPAAASDAGARLAAEVAAIDRVQARLAAGDVAAALAGVAEHAQRFPDGTLADVREAARVEALCRLGDEPAAQSAAQLLVRSFPSSAVAQRFANFNRCEQ</sequence>
<keyword evidence="5 6" id="KW-0804">Transcription</keyword>
<dbReference type="SUPFAM" id="SSF88946">
    <property type="entry name" value="Sigma2 domain of RNA polymerase sigma factors"/>
    <property type="match status" value="1"/>
</dbReference>
<dbReference type="PROSITE" id="PS01063">
    <property type="entry name" value="SIGMA70_ECF"/>
    <property type="match status" value="1"/>
</dbReference>
<dbReference type="RefSeq" id="WP_096331979.1">
    <property type="nucleotide sequence ID" value="NZ_FOMX01000014.1"/>
</dbReference>
<dbReference type="InterPro" id="IPR036388">
    <property type="entry name" value="WH-like_DNA-bd_sf"/>
</dbReference>
<evidence type="ECO:0000256" key="7">
    <source>
        <dbReference type="SAM" id="MobiDB-lite"/>
    </source>
</evidence>
<dbReference type="CDD" id="cd06171">
    <property type="entry name" value="Sigma70_r4"/>
    <property type="match status" value="1"/>
</dbReference>
<dbReference type="InterPro" id="IPR013325">
    <property type="entry name" value="RNA_pol_sigma_r2"/>
</dbReference>
<evidence type="ECO:0000256" key="5">
    <source>
        <dbReference type="ARBA" id="ARBA00023163"/>
    </source>
</evidence>
<dbReference type="PANTHER" id="PTHR43133:SF8">
    <property type="entry name" value="RNA POLYMERASE SIGMA FACTOR HI_1459-RELATED"/>
    <property type="match status" value="1"/>
</dbReference>
<dbReference type="Gene3D" id="1.10.1740.10">
    <property type="match status" value="1"/>
</dbReference>
<reference evidence="11" key="1">
    <citation type="submission" date="2016-10" db="EMBL/GenBank/DDBJ databases">
        <authorList>
            <person name="Varghese N."/>
            <person name="Submissions S."/>
        </authorList>
    </citation>
    <scope>NUCLEOTIDE SEQUENCE [LARGE SCALE GENOMIC DNA]</scope>
    <source>
        <strain evidence="11">ATCC 25963</strain>
    </source>
</reference>
<dbReference type="GO" id="GO:0003677">
    <property type="term" value="F:DNA binding"/>
    <property type="evidence" value="ECO:0007669"/>
    <property type="project" value="UniProtKB-KW"/>
</dbReference>
<evidence type="ECO:0000259" key="9">
    <source>
        <dbReference type="Pfam" id="PF08281"/>
    </source>
</evidence>
<dbReference type="GO" id="GO:0006352">
    <property type="term" value="P:DNA-templated transcription initiation"/>
    <property type="evidence" value="ECO:0007669"/>
    <property type="project" value="InterPro"/>
</dbReference>
<dbReference type="NCBIfam" id="TIGR02937">
    <property type="entry name" value="sigma70-ECF"/>
    <property type="match status" value="1"/>
</dbReference>
<evidence type="ECO:0000313" key="11">
    <source>
        <dbReference type="Proteomes" id="UP000199400"/>
    </source>
</evidence>
<keyword evidence="2 6" id="KW-0805">Transcription regulation</keyword>
<feature type="domain" description="RNA polymerase sigma-70 region 2" evidence="8">
    <location>
        <begin position="20"/>
        <end position="87"/>
    </location>
</feature>
<keyword evidence="3 6" id="KW-0731">Sigma factor</keyword>
<gene>
    <name evidence="10" type="ORF">SAMN02745121_04330</name>
</gene>
<dbReference type="InterPro" id="IPR013249">
    <property type="entry name" value="RNA_pol_sigma70_r4_t2"/>
</dbReference>
<feature type="compositionally biased region" description="Pro residues" evidence="7">
    <location>
        <begin position="268"/>
        <end position="280"/>
    </location>
</feature>
<dbReference type="PANTHER" id="PTHR43133">
    <property type="entry name" value="RNA POLYMERASE ECF-TYPE SIGMA FACTO"/>
    <property type="match status" value="1"/>
</dbReference>
<feature type="compositionally biased region" description="Low complexity" evidence="7">
    <location>
        <begin position="255"/>
        <end position="267"/>
    </location>
</feature>